<evidence type="ECO:0000313" key="3">
    <source>
        <dbReference type="Proteomes" id="UP001165122"/>
    </source>
</evidence>
<dbReference type="EMBL" id="BRXW01000500">
    <property type="protein sequence ID" value="GMH60470.1"/>
    <property type="molecule type" value="Genomic_DNA"/>
</dbReference>
<feature type="region of interest" description="Disordered" evidence="1">
    <location>
        <begin position="1"/>
        <end position="158"/>
    </location>
</feature>
<comment type="caution">
    <text evidence="2">The sequence shown here is derived from an EMBL/GenBank/DDBJ whole genome shotgun (WGS) entry which is preliminary data.</text>
</comment>
<keyword evidence="3" id="KW-1185">Reference proteome</keyword>
<sequence>MAEFQKRPEITVSSMGHVHNPTGSGVPASSQFAQAKAQKVAQKASSTLSTSPPTSSPRPRSNSSTSDSNKPSDGTSRRNITRKNSSFSHSTSHKKQGGHGKASWSLKSKVREETIQKSNLDPKDPNYDSEDESHGGYVLTSESGVSGSPPRHSYDPSFRKMVIGPSLTLAEFKIRIDTGLSEVRGERGG</sequence>
<protein>
    <submittedName>
        <fullName evidence="2">Uncharacterized protein</fullName>
    </submittedName>
</protein>
<proteinExistence type="predicted"/>
<feature type="compositionally biased region" description="Basic and acidic residues" evidence="1">
    <location>
        <begin position="109"/>
        <end position="126"/>
    </location>
</feature>
<organism evidence="2 3">
    <name type="scientific">Triparma laevis f. longispina</name>
    <dbReference type="NCBI Taxonomy" id="1714387"/>
    <lineage>
        <taxon>Eukaryota</taxon>
        <taxon>Sar</taxon>
        <taxon>Stramenopiles</taxon>
        <taxon>Ochrophyta</taxon>
        <taxon>Bolidophyceae</taxon>
        <taxon>Parmales</taxon>
        <taxon>Triparmaceae</taxon>
        <taxon>Triparma</taxon>
    </lineage>
</organism>
<accession>A0A9W7E054</accession>
<dbReference type="AlphaFoldDB" id="A0A9W7E054"/>
<feature type="compositionally biased region" description="Low complexity" evidence="1">
    <location>
        <begin position="28"/>
        <end position="73"/>
    </location>
</feature>
<reference evidence="3" key="1">
    <citation type="journal article" date="2023" name="Commun. Biol.">
        <title>Genome analysis of Parmales, the sister group of diatoms, reveals the evolutionary specialization of diatoms from phago-mixotrophs to photoautotrophs.</title>
        <authorList>
            <person name="Ban H."/>
            <person name="Sato S."/>
            <person name="Yoshikawa S."/>
            <person name="Yamada K."/>
            <person name="Nakamura Y."/>
            <person name="Ichinomiya M."/>
            <person name="Sato N."/>
            <person name="Blanc-Mathieu R."/>
            <person name="Endo H."/>
            <person name="Kuwata A."/>
            <person name="Ogata H."/>
        </authorList>
    </citation>
    <scope>NUCLEOTIDE SEQUENCE [LARGE SCALE GENOMIC DNA]</scope>
    <source>
        <strain evidence="3">NIES 3700</strain>
    </source>
</reference>
<evidence type="ECO:0000313" key="2">
    <source>
        <dbReference type="EMBL" id="GMH60470.1"/>
    </source>
</evidence>
<evidence type="ECO:0000256" key="1">
    <source>
        <dbReference type="SAM" id="MobiDB-lite"/>
    </source>
</evidence>
<dbReference type="Proteomes" id="UP001165122">
    <property type="component" value="Unassembled WGS sequence"/>
</dbReference>
<name>A0A9W7E054_9STRA</name>
<gene>
    <name evidence="2" type="ORF">TrLO_g7854</name>
</gene>